<dbReference type="EMBL" id="AUXW01000171">
    <property type="protein sequence ID" value="KKE82042.1"/>
    <property type="molecule type" value="Genomic_DNA"/>
</dbReference>
<protein>
    <submittedName>
        <fullName evidence="2">Uncharacterized protein</fullName>
    </submittedName>
</protein>
<organism evidence="2 3">
    <name type="scientific">Pseudoalteromonas luteoviolacea S4054</name>
    <dbReference type="NCBI Taxonomy" id="1129367"/>
    <lineage>
        <taxon>Bacteria</taxon>
        <taxon>Pseudomonadati</taxon>
        <taxon>Pseudomonadota</taxon>
        <taxon>Gammaproteobacteria</taxon>
        <taxon>Alteromonadales</taxon>
        <taxon>Pseudoalteromonadaceae</taxon>
        <taxon>Pseudoalteromonas</taxon>
    </lineage>
</organism>
<dbReference type="PATRIC" id="fig|1129367.4.peg.4078"/>
<reference evidence="2 3" key="1">
    <citation type="journal article" date="2015" name="BMC Genomics">
        <title>Genome mining reveals unlocked bioactive potential of marine Gram-negative bacteria.</title>
        <authorList>
            <person name="Machado H."/>
            <person name="Sonnenschein E.C."/>
            <person name="Melchiorsen J."/>
            <person name="Gram L."/>
        </authorList>
    </citation>
    <scope>NUCLEOTIDE SEQUENCE [LARGE SCALE GENOMIC DNA]</scope>
    <source>
        <strain evidence="2 3">S4054</strain>
    </source>
</reference>
<evidence type="ECO:0000256" key="1">
    <source>
        <dbReference type="SAM" id="MobiDB-lite"/>
    </source>
</evidence>
<name>A0A0F6A744_9GAMM</name>
<evidence type="ECO:0000313" key="2">
    <source>
        <dbReference type="EMBL" id="KKE82042.1"/>
    </source>
</evidence>
<sequence>MKKLNKKTLKSLSKDKMKLPLNMTPRIAGGDHTDKYSDECGPSVPRNPTWYSECGCPTSPC</sequence>
<gene>
    <name evidence="2" type="ORF">N479_20035</name>
</gene>
<proteinExistence type="predicted"/>
<dbReference type="Proteomes" id="UP000033434">
    <property type="component" value="Unassembled WGS sequence"/>
</dbReference>
<comment type="caution">
    <text evidence="2">The sequence shown here is derived from an EMBL/GenBank/DDBJ whole genome shotgun (WGS) entry which is preliminary data.</text>
</comment>
<accession>A0A0F6A744</accession>
<feature type="region of interest" description="Disordered" evidence="1">
    <location>
        <begin position="1"/>
        <end position="34"/>
    </location>
</feature>
<evidence type="ECO:0000313" key="3">
    <source>
        <dbReference type="Proteomes" id="UP000033434"/>
    </source>
</evidence>
<dbReference type="AlphaFoldDB" id="A0A0F6A744"/>